<keyword evidence="3" id="KW-1185">Reference proteome</keyword>
<proteinExistence type="predicted"/>
<evidence type="ECO:0000313" key="2">
    <source>
        <dbReference type="EMBL" id="RLV97343.1"/>
    </source>
</evidence>
<name>A0A3L8S514_CHLGU</name>
<dbReference type="Proteomes" id="UP000276834">
    <property type="component" value="Unassembled WGS sequence"/>
</dbReference>
<evidence type="ECO:0000256" key="1">
    <source>
        <dbReference type="SAM" id="MobiDB-lite"/>
    </source>
</evidence>
<accession>A0A3L8S514</accession>
<dbReference type="AlphaFoldDB" id="A0A3L8S514"/>
<dbReference type="EMBL" id="QUSF01000060">
    <property type="protein sequence ID" value="RLV97343.1"/>
    <property type="molecule type" value="Genomic_DNA"/>
</dbReference>
<evidence type="ECO:0000313" key="3">
    <source>
        <dbReference type="Proteomes" id="UP000276834"/>
    </source>
</evidence>
<protein>
    <submittedName>
        <fullName evidence="2">Uncharacterized protein</fullName>
    </submittedName>
</protein>
<sequence length="114" mass="12807">MVGQKMGHHVHVSIPERPVIQLANSKLAKAPDLLESDIWAYLTAAHDGFGDHFVSLITKKIQLHTGSEFTAAQMGWDKVDLKPAQQMAVISSWQPQSHLDDAEQQNNRQRVQKE</sequence>
<feature type="region of interest" description="Disordered" evidence="1">
    <location>
        <begin position="92"/>
        <end position="114"/>
    </location>
</feature>
<reference evidence="2 3" key="1">
    <citation type="journal article" date="2018" name="Proc. R. Soc. B">
        <title>A non-coding region near Follistatin controls head colour polymorphism in the Gouldian finch.</title>
        <authorList>
            <person name="Toomey M.B."/>
            <person name="Marques C.I."/>
            <person name="Andrade P."/>
            <person name="Araujo P.M."/>
            <person name="Sabatino S."/>
            <person name="Gazda M.A."/>
            <person name="Afonso S."/>
            <person name="Lopes R.J."/>
            <person name="Corbo J.C."/>
            <person name="Carneiro M."/>
        </authorList>
    </citation>
    <scope>NUCLEOTIDE SEQUENCE [LARGE SCALE GENOMIC DNA]</scope>
    <source>
        <strain evidence="2">Red01</strain>
        <tissue evidence="2">Muscle</tissue>
    </source>
</reference>
<organism evidence="2 3">
    <name type="scientific">Chloebia gouldiae</name>
    <name type="common">Gouldian finch</name>
    <name type="synonym">Erythrura gouldiae</name>
    <dbReference type="NCBI Taxonomy" id="44316"/>
    <lineage>
        <taxon>Eukaryota</taxon>
        <taxon>Metazoa</taxon>
        <taxon>Chordata</taxon>
        <taxon>Craniata</taxon>
        <taxon>Vertebrata</taxon>
        <taxon>Euteleostomi</taxon>
        <taxon>Archelosauria</taxon>
        <taxon>Archosauria</taxon>
        <taxon>Dinosauria</taxon>
        <taxon>Saurischia</taxon>
        <taxon>Theropoda</taxon>
        <taxon>Coelurosauria</taxon>
        <taxon>Aves</taxon>
        <taxon>Neognathae</taxon>
        <taxon>Neoaves</taxon>
        <taxon>Telluraves</taxon>
        <taxon>Australaves</taxon>
        <taxon>Passeriformes</taxon>
        <taxon>Passeroidea</taxon>
        <taxon>Passeridae</taxon>
        <taxon>Chloebia</taxon>
    </lineage>
</organism>
<feature type="compositionally biased region" description="Polar residues" evidence="1">
    <location>
        <begin position="104"/>
        <end position="114"/>
    </location>
</feature>
<gene>
    <name evidence="2" type="ORF">DV515_00011863</name>
</gene>
<comment type="caution">
    <text evidence="2">The sequence shown here is derived from an EMBL/GenBank/DDBJ whole genome shotgun (WGS) entry which is preliminary data.</text>
</comment>